<dbReference type="Proteomes" id="UP001144673">
    <property type="component" value="Chromosome 2"/>
</dbReference>
<dbReference type="Pfam" id="PF02984">
    <property type="entry name" value="Cyclin_C"/>
    <property type="match status" value="1"/>
</dbReference>
<organism evidence="8 9">
    <name type="scientific">Akanthomyces muscarius</name>
    <name type="common">Entomopathogenic fungus</name>
    <name type="synonym">Lecanicillium muscarium</name>
    <dbReference type="NCBI Taxonomy" id="2231603"/>
    <lineage>
        <taxon>Eukaryota</taxon>
        <taxon>Fungi</taxon>
        <taxon>Dikarya</taxon>
        <taxon>Ascomycota</taxon>
        <taxon>Pezizomycotina</taxon>
        <taxon>Sordariomycetes</taxon>
        <taxon>Hypocreomycetidae</taxon>
        <taxon>Hypocreales</taxon>
        <taxon>Cordycipitaceae</taxon>
        <taxon>Akanthomyces</taxon>
    </lineage>
</organism>
<dbReference type="InterPro" id="IPR039361">
    <property type="entry name" value="Cyclin"/>
</dbReference>
<dbReference type="SMART" id="SM00385">
    <property type="entry name" value="CYCLIN"/>
    <property type="match status" value="2"/>
</dbReference>
<dbReference type="InterPro" id="IPR036915">
    <property type="entry name" value="Cyclin-like_sf"/>
</dbReference>
<dbReference type="Pfam" id="PF00134">
    <property type="entry name" value="Cyclin_N"/>
    <property type="match status" value="1"/>
</dbReference>
<feature type="compositionally biased region" description="Acidic residues" evidence="5">
    <location>
        <begin position="286"/>
        <end position="301"/>
    </location>
</feature>
<reference evidence="8" key="1">
    <citation type="journal article" date="2023" name="Access Microbiol">
        <title>De-novo genome assembly for Akanthomyces muscarius, a biocontrol agent of insect agricultural pests.</title>
        <authorList>
            <person name="Erdos Z."/>
            <person name="Studholme D.J."/>
            <person name="Raymond B."/>
            <person name="Sharma M."/>
        </authorList>
    </citation>
    <scope>NUCLEOTIDE SEQUENCE</scope>
    <source>
        <strain evidence="8">Ve6</strain>
    </source>
</reference>
<feature type="region of interest" description="Disordered" evidence="5">
    <location>
        <begin position="1"/>
        <end position="27"/>
    </location>
</feature>
<dbReference type="Gene3D" id="1.10.472.10">
    <property type="entry name" value="Cyclin-like"/>
    <property type="match status" value="2"/>
</dbReference>
<dbReference type="GeneID" id="80891550"/>
<feature type="domain" description="Cyclin-like" evidence="6">
    <location>
        <begin position="501"/>
        <end position="582"/>
    </location>
</feature>
<dbReference type="InterPro" id="IPR013763">
    <property type="entry name" value="Cyclin-like_dom"/>
</dbReference>
<dbReference type="SMART" id="SM01332">
    <property type="entry name" value="Cyclin_C"/>
    <property type="match status" value="1"/>
</dbReference>
<dbReference type="SUPFAM" id="SSF47954">
    <property type="entry name" value="Cyclin-like"/>
    <property type="match status" value="2"/>
</dbReference>
<keyword evidence="3" id="KW-0131">Cell cycle</keyword>
<evidence type="ECO:0000256" key="2">
    <source>
        <dbReference type="ARBA" id="ARBA00023127"/>
    </source>
</evidence>
<feature type="compositionally biased region" description="Low complexity" evidence="5">
    <location>
        <begin position="180"/>
        <end position="190"/>
    </location>
</feature>
<keyword evidence="2 4" id="KW-0195">Cyclin</keyword>
<evidence type="ECO:0000259" key="7">
    <source>
        <dbReference type="SMART" id="SM01332"/>
    </source>
</evidence>
<dbReference type="RefSeq" id="XP_056049213.1">
    <property type="nucleotide sequence ID" value="XM_056195601.1"/>
</dbReference>
<sequence>MDTRQRFRPLASENNIAPSLHHRHKSTGSLAGMVSAATAGFRGPAKRAAFGDVTNTSRHSAAHEGAKAGLKAQSAAISTHGPIGSNLNKENAAYSKDSLSRAALRSGALGNKIIKPLSESQSIQAPKPPAHQQQPLAHHDIEVSVNLPLTRFSKEKHDQVSALLETNTSHAAKQPRHYRSQPQLKLQQPSLRRTQSKFFEKIDYESSHLDIPEEPELDELHVPALEQASGHTVYFDTGPYHIDSESQLPALAADAMPLLANGSAVAETRPTTGHSYKESSYPALSEPEEWDEEEDEEYDDQDQAYTTAHSFRSRDYNTVGATTLLAPRVTARIQRELEEARFEVENSRFADDFEEEAWDVSMVAEYGDEIFDYLRELEIKLLPNPHYMEMQTEIQWSMRSVLMDWLVQVHSRFALLPETLYLTVNYIDRFLSYKIISVTKLQLVGATALLVASKYEEINCPSMDEIVFMVDNGYSPEEILKAERFMLSMLNFELGWPGPMSFLRRVSKADDYDLDTRTLAKYFLELTIMDERFVASPPSFLAAGAHCLSRLILNKGDWTKAHVYFSGYTWSQLKPLVTMLIECCEHPRLHHAAVYEKYREKRFKEAATMVQHALDSGFTLPHHTAPIRASKSHPVQPHDTLEHLQYTSGLLPPVEG</sequence>
<keyword evidence="1" id="KW-0132">Cell division</keyword>
<feature type="region of interest" description="Disordered" evidence="5">
    <location>
        <begin position="166"/>
        <end position="190"/>
    </location>
</feature>
<accession>A0A9W8UHL2</accession>
<feature type="domain" description="Cyclin C-terminal" evidence="7">
    <location>
        <begin position="497"/>
        <end position="612"/>
    </location>
</feature>
<feature type="domain" description="Cyclin-like" evidence="6">
    <location>
        <begin position="404"/>
        <end position="488"/>
    </location>
</feature>
<evidence type="ECO:0000256" key="5">
    <source>
        <dbReference type="SAM" id="MobiDB-lite"/>
    </source>
</evidence>
<name>A0A9W8UHL2_AKAMU</name>
<dbReference type="KEGG" id="amus:LMH87_004391"/>
<evidence type="ECO:0000313" key="8">
    <source>
        <dbReference type="EMBL" id="KAJ4145543.1"/>
    </source>
</evidence>
<feature type="region of interest" description="Disordered" evidence="5">
    <location>
        <begin position="267"/>
        <end position="301"/>
    </location>
</feature>
<dbReference type="GO" id="GO:0051301">
    <property type="term" value="P:cell division"/>
    <property type="evidence" value="ECO:0007669"/>
    <property type="project" value="UniProtKB-KW"/>
</dbReference>
<proteinExistence type="inferred from homology"/>
<dbReference type="PANTHER" id="PTHR10177">
    <property type="entry name" value="CYCLINS"/>
    <property type="match status" value="1"/>
</dbReference>
<comment type="similarity">
    <text evidence="4">Belongs to the cyclin family.</text>
</comment>
<evidence type="ECO:0000313" key="9">
    <source>
        <dbReference type="Proteomes" id="UP001144673"/>
    </source>
</evidence>
<dbReference type="InterPro" id="IPR048258">
    <property type="entry name" value="Cyclins_cyclin-box"/>
</dbReference>
<gene>
    <name evidence="8" type="ORF">LMH87_004391</name>
</gene>
<evidence type="ECO:0000259" key="6">
    <source>
        <dbReference type="SMART" id="SM00385"/>
    </source>
</evidence>
<evidence type="ECO:0000256" key="3">
    <source>
        <dbReference type="ARBA" id="ARBA00023306"/>
    </source>
</evidence>
<dbReference type="CDD" id="cd20512">
    <property type="entry name" value="CYCLIN_CLBs_yeast_rpt2"/>
    <property type="match status" value="1"/>
</dbReference>
<evidence type="ECO:0008006" key="10">
    <source>
        <dbReference type="Google" id="ProtNLM"/>
    </source>
</evidence>
<protein>
    <recommendedName>
        <fullName evidence="10">Cyclin N-terminal domain-containing protein</fullName>
    </recommendedName>
</protein>
<comment type="caution">
    <text evidence="8">The sequence shown here is derived from an EMBL/GenBank/DDBJ whole genome shotgun (WGS) entry which is preliminary data.</text>
</comment>
<dbReference type="AlphaFoldDB" id="A0A9W8UHL2"/>
<evidence type="ECO:0000256" key="4">
    <source>
        <dbReference type="RuleBase" id="RU000383"/>
    </source>
</evidence>
<dbReference type="EMBL" id="JAJHUN010000011">
    <property type="protein sequence ID" value="KAJ4145543.1"/>
    <property type="molecule type" value="Genomic_DNA"/>
</dbReference>
<dbReference type="InterPro" id="IPR004367">
    <property type="entry name" value="Cyclin_C-dom"/>
</dbReference>
<dbReference type="PROSITE" id="PS00292">
    <property type="entry name" value="CYCLINS"/>
    <property type="match status" value="1"/>
</dbReference>
<keyword evidence="9" id="KW-1185">Reference proteome</keyword>
<evidence type="ECO:0000256" key="1">
    <source>
        <dbReference type="ARBA" id="ARBA00022618"/>
    </source>
</evidence>
<dbReference type="InterPro" id="IPR006671">
    <property type="entry name" value="Cyclin_N"/>
</dbReference>
<dbReference type="FunFam" id="1.10.472.10:FF:000001">
    <property type="entry name" value="G2/mitotic-specific cyclin"/>
    <property type="match status" value="1"/>
</dbReference>